<dbReference type="CDD" id="cd18870">
    <property type="entry name" value="NUDIX_AcylCoAdiphos_Nudt19"/>
    <property type="match status" value="1"/>
</dbReference>
<evidence type="ECO:0000256" key="2">
    <source>
        <dbReference type="ARBA" id="ARBA00001946"/>
    </source>
</evidence>
<dbReference type="PROSITE" id="PS51462">
    <property type="entry name" value="NUDIX"/>
    <property type="match status" value="1"/>
</dbReference>
<dbReference type="EMBL" id="GL379896">
    <property type="protein sequence ID" value="EGT32531.1"/>
    <property type="molecule type" value="Genomic_DNA"/>
</dbReference>
<dbReference type="InParanoid" id="G0NJS9"/>
<comment type="similarity">
    <text evidence="3">Belongs to the Nudix hydrolase family.</text>
</comment>
<dbReference type="Proteomes" id="UP000008068">
    <property type="component" value="Unassembled WGS sequence"/>
</dbReference>
<dbReference type="InterPro" id="IPR015797">
    <property type="entry name" value="NUDIX_hydrolase-like_dom_sf"/>
</dbReference>
<keyword evidence="4" id="KW-0479">Metal-binding</keyword>
<dbReference type="eggNOG" id="KOG3904">
    <property type="taxonomic scope" value="Eukaryota"/>
</dbReference>
<evidence type="ECO:0000256" key="4">
    <source>
        <dbReference type="ARBA" id="ARBA00022723"/>
    </source>
</evidence>
<dbReference type="InterPro" id="IPR000086">
    <property type="entry name" value="NUDIX_hydrolase_dom"/>
</dbReference>
<dbReference type="PANTHER" id="PTHR12318">
    <property type="entry name" value="TESTOSTERONE-REGULATED PROTEIN RP2"/>
    <property type="match status" value="1"/>
</dbReference>
<evidence type="ECO:0000256" key="6">
    <source>
        <dbReference type="ARBA" id="ARBA00022842"/>
    </source>
</evidence>
<keyword evidence="7" id="KW-0464">Manganese</keyword>
<dbReference type="GO" id="GO:0046872">
    <property type="term" value="F:metal ion binding"/>
    <property type="evidence" value="ECO:0007669"/>
    <property type="project" value="UniProtKB-KW"/>
</dbReference>
<comment type="cofactor">
    <cofactor evidence="1">
        <name>Mn(2+)</name>
        <dbReference type="ChEBI" id="CHEBI:29035"/>
    </cofactor>
</comment>
<keyword evidence="10" id="KW-1185">Reference proteome</keyword>
<evidence type="ECO:0000256" key="3">
    <source>
        <dbReference type="ARBA" id="ARBA00005582"/>
    </source>
</evidence>
<dbReference type="SUPFAM" id="SSF55811">
    <property type="entry name" value="Nudix"/>
    <property type="match status" value="1"/>
</dbReference>
<name>G0NJS9_CAEBE</name>
<dbReference type="PANTHER" id="PTHR12318:SF0">
    <property type="entry name" value="ACYL-COENZYME A DIPHOSPHATASE NUDT19"/>
    <property type="match status" value="1"/>
</dbReference>
<dbReference type="STRING" id="135651.G0NJS9"/>
<evidence type="ECO:0000256" key="1">
    <source>
        <dbReference type="ARBA" id="ARBA00001936"/>
    </source>
</evidence>
<dbReference type="InterPro" id="IPR039121">
    <property type="entry name" value="NUDT19"/>
</dbReference>
<dbReference type="OrthoDB" id="1695362at2759"/>
<dbReference type="Pfam" id="PF00293">
    <property type="entry name" value="NUDIX"/>
    <property type="match status" value="1"/>
</dbReference>
<evidence type="ECO:0000256" key="5">
    <source>
        <dbReference type="ARBA" id="ARBA00022801"/>
    </source>
</evidence>
<comment type="cofactor">
    <cofactor evidence="2">
        <name>Mg(2+)</name>
        <dbReference type="ChEBI" id="CHEBI:18420"/>
    </cofactor>
</comment>
<evidence type="ECO:0000313" key="9">
    <source>
        <dbReference type="EMBL" id="EGT32531.1"/>
    </source>
</evidence>
<dbReference type="Gene3D" id="3.90.79.10">
    <property type="entry name" value="Nucleoside Triphosphate Pyrophosphohydrolase"/>
    <property type="match status" value="1"/>
</dbReference>
<evidence type="ECO:0000259" key="8">
    <source>
        <dbReference type="PROSITE" id="PS51462"/>
    </source>
</evidence>
<dbReference type="AlphaFoldDB" id="G0NJS9"/>
<proteinExistence type="inferred from homology"/>
<dbReference type="GO" id="GO:0005739">
    <property type="term" value="C:mitochondrion"/>
    <property type="evidence" value="ECO:0007669"/>
    <property type="project" value="TreeGrafter"/>
</dbReference>
<keyword evidence="5" id="KW-0378">Hydrolase</keyword>
<keyword evidence="6" id="KW-0460">Magnesium</keyword>
<feature type="domain" description="Nudix hydrolase" evidence="8">
    <location>
        <begin position="9"/>
        <end position="196"/>
    </location>
</feature>
<accession>G0NJS9</accession>
<reference evidence="10" key="1">
    <citation type="submission" date="2011-07" db="EMBL/GenBank/DDBJ databases">
        <authorList>
            <consortium name="Caenorhabditis brenneri Sequencing and Analysis Consortium"/>
            <person name="Wilson R.K."/>
        </authorList>
    </citation>
    <scope>NUCLEOTIDE SEQUENCE [LARGE SCALE GENOMIC DNA]</scope>
    <source>
        <strain evidence="10">PB2801</strain>
    </source>
</reference>
<organism evidence="10">
    <name type="scientific">Caenorhabditis brenneri</name>
    <name type="common">Nematode worm</name>
    <dbReference type="NCBI Taxonomy" id="135651"/>
    <lineage>
        <taxon>Eukaryota</taxon>
        <taxon>Metazoa</taxon>
        <taxon>Ecdysozoa</taxon>
        <taxon>Nematoda</taxon>
        <taxon>Chromadorea</taxon>
        <taxon>Rhabditida</taxon>
        <taxon>Rhabditina</taxon>
        <taxon>Rhabditomorpha</taxon>
        <taxon>Rhabditoidea</taxon>
        <taxon>Rhabditidae</taxon>
        <taxon>Peloderinae</taxon>
        <taxon>Caenorhabditis</taxon>
    </lineage>
</organism>
<gene>
    <name evidence="9" type="ORF">CAEBREN_02889</name>
</gene>
<evidence type="ECO:0000313" key="10">
    <source>
        <dbReference type="Proteomes" id="UP000008068"/>
    </source>
</evidence>
<dbReference type="FunCoup" id="G0NJS9">
    <property type="interactions" value="733"/>
</dbReference>
<dbReference type="OMA" id="WSIWRTP"/>
<evidence type="ECO:0000256" key="7">
    <source>
        <dbReference type="ARBA" id="ARBA00023211"/>
    </source>
</evidence>
<dbReference type="GO" id="GO:0016818">
    <property type="term" value="F:hydrolase activity, acting on acid anhydrides, in phosphorus-containing anhydrides"/>
    <property type="evidence" value="ECO:0007669"/>
    <property type="project" value="InterPro"/>
</dbReference>
<protein>
    <recommendedName>
        <fullName evidence="8">Nudix hydrolase domain-containing protein</fullName>
    </recommendedName>
</protein>
<dbReference type="HOGENOM" id="CLU_1062590_0_0_1"/>
<sequence length="309" mass="35375">MCITKVTSNWRSAASIILGVSKCFVTNDYHFSACKTTRRVLMLKRGETAKFMPNTMVFPGGVVDKTDSKMGEEFRIAAVRELFEESGVLLTKNGWQTSANNAEMTNLKSEIVNDASKFQKLETSISVDKLIEWTTFVTPANYPRRFLTKFYLVLIDEEPAIDLCTSEMSEYSWIDPKECVDEAYTGKYALPPPQVYELTRLSQIKDWEYCEKYGNTKKPICPQPIKTIGEKMITNCFPGDHLYIDENCFQQPLRHLSADRATVSPTLPTHRVTYFSEPLYGKVRIYQHLLKPADIAAFHQFETHSKDLL</sequence>